<keyword evidence="1" id="KW-0812">Transmembrane</keyword>
<keyword evidence="1" id="KW-1133">Transmembrane helix</keyword>
<sequence length="154" mass="17928">MNSNKVAWICLVISVIVLISLITINFVLYAGVVSLGTYFPFIIIMQVLFYKIRNYTIGLLILNTTIILTFLVVYLSIFPSFDYEEGKNLIEKEVGQDNLNFLEVDYKTVPTTDNNQFLYRNLNYYYKIAHLSSEQFFSVDPITGKVFKLNRPFY</sequence>
<evidence type="ECO:0000256" key="1">
    <source>
        <dbReference type="SAM" id="Phobius"/>
    </source>
</evidence>
<dbReference type="EMBL" id="JADCLJ010000024">
    <property type="protein sequence ID" value="MBE4909933.1"/>
    <property type="molecule type" value="Genomic_DNA"/>
</dbReference>
<keyword evidence="3" id="KW-1185">Reference proteome</keyword>
<reference evidence="2 3" key="1">
    <citation type="submission" date="2020-10" db="EMBL/GenBank/DDBJ databases">
        <title>Bacillus sp. HD4P25, an endophyte from a halophyte.</title>
        <authorList>
            <person name="Sun J.-Q."/>
        </authorList>
    </citation>
    <scope>NUCLEOTIDE SEQUENCE [LARGE SCALE GENOMIC DNA]</scope>
    <source>
        <strain evidence="2 3">YIM 93174</strain>
    </source>
</reference>
<organism evidence="2 3">
    <name type="scientific">Litchfieldia luteola</name>
    <dbReference type="NCBI Taxonomy" id="682179"/>
    <lineage>
        <taxon>Bacteria</taxon>
        <taxon>Bacillati</taxon>
        <taxon>Bacillota</taxon>
        <taxon>Bacilli</taxon>
        <taxon>Bacillales</taxon>
        <taxon>Bacillaceae</taxon>
        <taxon>Litchfieldia</taxon>
    </lineage>
</organism>
<dbReference type="Proteomes" id="UP001516662">
    <property type="component" value="Unassembled WGS sequence"/>
</dbReference>
<evidence type="ECO:0000313" key="3">
    <source>
        <dbReference type="Proteomes" id="UP001516662"/>
    </source>
</evidence>
<accession>A0ABR9QN48</accession>
<gene>
    <name evidence="2" type="ORF">IMZ08_18005</name>
</gene>
<name>A0ABR9QN48_9BACI</name>
<evidence type="ECO:0000313" key="2">
    <source>
        <dbReference type="EMBL" id="MBE4909933.1"/>
    </source>
</evidence>
<feature type="transmembrane region" description="Helical" evidence="1">
    <location>
        <begin position="58"/>
        <end position="77"/>
    </location>
</feature>
<protein>
    <submittedName>
        <fullName evidence="2">Uncharacterized protein</fullName>
    </submittedName>
</protein>
<keyword evidence="1" id="KW-0472">Membrane</keyword>
<feature type="transmembrane region" description="Helical" evidence="1">
    <location>
        <begin position="35"/>
        <end position="52"/>
    </location>
</feature>
<feature type="transmembrane region" description="Helical" evidence="1">
    <location>
        <begin position="6"/>
        <end position="28"/>
    </location>
</feature>
<proteinExistence type="predicted"/>
<comment type="caution">
    <text evidence="2">The sequence shown here is derived from an EMBL/GenBank/DDBJ whole genome shotgun (WGS) entry which is preliminary data.</text>
</comment>
<dbReference type="RefSeq" id="WP_193539041.1">
    <property type="nucleotide sequence ID" value="NZ_JADCLJ010000024.1"/>
</dbReference>